<evidence type="ECO:0000256" key="1">
    <source>
        <dbReference type="SAM" id="MobiDB-lite"/>
    </source>
</evidence>
<accession>A0A511MVZ6</accession>
<reference evidence="3 4" key="1">
    <citation type="submission" date="2019-07" db="EMBL/GenBank/DDBJ databases">
        <title>Whole genome shotgun sequence of Deinococcus cellulosilyticus NBRC 106333.</title>
        <authorList>
            <person name="Hosoyama A."/>
            <person name="Uohara A."/>
            <person name="Ohji S."/>
            <person name="Ichikawa N."/>
        </authorList>
    </citation>
    <scope>NUCLEOTIDE SEQUENCE [LARGE SCALE GENOMIC DNA]</scope>
    <source>
        <strain evidence="3 4">NBRC 106333</strain>
    </source>
</reference>
<keyword evidence="4" id="KW-1185">Reference proteome</keyword>
<feature type="signal peptide" evidence="2">
    <location>
        <begin position="1"/>
        <end position="35"/>
    </location>
</feature>
<feature type="chain" id="PRO_5022218488" evidence="2">
    <location>
        <begin position="36"/>
        <end position="167"/>
    </location>
</feature>
<comment type="caution">
    <text evidence="3">The sequence shown here is derived from an EMBL/GenBank/DDBJ whole genome shotgun (WGS) entry which is preliminary data.</text>
</comment>
<sequence>MTVKLPEDNMLAHPWRNLKSLLLLAVLTANTAGHAASSSTTLSVGAIKPMFDGGTVTAEGSGQGGGSGQTLTFSSGNTSAPLQPGEPVTQTVTLTVDSYENAPPTQSSTLSVTLPNVPGVQFSFKVNGQNLTSAAMSGSVKLEFQVEATDENAPPLSGMIVATITAN</sequence>
<evidence type="ECO:0000313" key="4">
    <source>
        <dbReference type="Proteomes" id="UP000321306"/>
    </source>
</evidence>
<dbReference type="Proteomes" id="UP000321306">
    <property type="component" value="Unassembled WGS sequence"/>
</dbReference>
<feature type="region of interest" description="Disordered" evidence="1">
    <location>
        <begin position="55"/>
        <end position="86"/>
    </location>
</feature>
<evidence type="ECO:0000313" key="3">
    <source>
        <dbReference type="EMBL" id="GEM44755.1"/>
    </source>
</evidence>
<proteinExistence type="predicted"/>
<name>A0A511MVZ6_DEIC1</name>
<keyword evidence="2" id="KW-0732">Signal</keyword>
<evidence type="ECO:0000256" key="2">
    <source>
        <dbReference type="SAM" id="SignalP"/>
    </source>
</evidence>
<dbReference type="EMBL" id="BJXB01000001">
    <property type="protein sequence ID" value="GEM44755.1"/>
    <property type="molecule type" value="Genomic_DNA"/>
</dbReference>
<protein>
    <submittedName>
        <fullName evidence="3">Uncharacterized protein</fullName>
    </submittedName>
</protein>
<dbReference type="AlphaFoldDB" id="A0A511MVZ6"/>
<gene>
    <name evidence="3" type="ORF">DC3_03900</name>
</gene>
<organism evidence="3 4">
    <name type="scientific">Deinococcus cellulosilyticus (strain DSM 18568 / NBRC 106333 / KACC 11606 / 5516J-15)</name>
    <dbReference type="NCBI Taxonomy" id="1223518"/>
    <lineage>
        <taxon>Bacteria</taxon>
        <taxon>Thermotogati</taxon>
        <taxon>Deinococcota</taxon>
        <taxon>Deinococci</taxon>
        <taxon>Deinococcales</taxon>
        <taxon>Deinococcaceae</taxon>
        <taxon>Deinococcus</taxon>
    </lineage>
</organism>